<dbReference type="GO" id="GO:0006098">
    <property type="term" value="P:pentose-phosphate shunt"/>
    <property type="evidence" value="ECO:0007669"/>
    <property type="project" value="UniProtKB-UniPathway"/>
</dbReference>
<comment type="pathway">
    <text evidence="3 7">Carbohydrate degradation; pentose phosphate pathway; D-ribulose 5-phosphate from D-glucose 6-phosphate (oxidative stage): step 2/3.</text>
</comment>
<dbReference type="InterPro" id="IPR006148">
    <property type="entry name" value="Glc/Gal-6P_isomerase"/>
</dbReference>
<evidence type="ECO:0000259" key="8">
    <source>
        <dbReference type="Pfam" id="PF01182"/>
    </source>
</evidence>
<evidence type="ECO:0000256" key="1">
    <source>
        <dbReference type="ARBA" id="ARBA00000832"/>
    </source>
</evidence>
<accession>A0A1I0KXL7</accession>
<dbReference type="InterPro" id="IPR005900">
    <property type="entry name" value="6-phosphogluconolactonase_DevB"/>
</dbReference>
<reference evidence="9 10" key="1">
    <citation type="submission" date="2016-10" db="EMBL/GenBank/DDBJ databases">
        <authorList>
            <person name="de Groot N.N."/>
        </authorList>
    </citation>
    <scope>NUCLEOTIDE SEQUENCE [LARGE SCALE GENOMIC DNA]</scope>
    <source>
        <strain evidence="9 10">CGMCC 4.5598</strain>
    </source>
</reference>
<organism evidence="9 10">
    <name type="scientific">Nonomuraea wenchangensis</name>
    <dbReference type="NCBI Taxonomy" id="568860"/>
    <lineage>
        <taxon>Bacteria</taxon>
        <taxon>Bacillati</taxon>
        <taxon>Actinomycetota</taxon>
        <taxon>Actinomycetes</taxon>
        <taxon>Streptosporangiales</taxon>
        <taxon>Streptosporangiaceae</taxon>
        <taxon>Nonomuraea</taxon>
    </lineage>
</organism>
<sequence length="269" mass="28039">MTRETVTTKQASVSAPGIIVHRDADVLAKAVAARIITRLVDAQSAKGSASLVLTGGTVGIATLAAIAATPARDAVDWRRLDIWWGDERFLPAGDAERNETGAREALLDHVDVDPARVHVMRGPDSGMTAEESAESYAAELRAAARPEDHGPVPGFDVMLLGMGPDAHVASLFPGLPALYDTRPVVAVHGSPKPPPTRISLTLPAIRAAREVWVVAAGEEKAGAVHLALSASGPVQVPAAGARGRQRTLFLLDRAAAGKIPPELGRLASP</sequence>
<protein>
    <recommendedName>
        <fullName evidence="6 7">6-phosphogluconolactonase</fullName>
        <shortName evidence="7">6PGL</shortName>
        <ecNumber evidence="5 7">3.1.1.31</ecNumber>
    </recommendedName>
</protein>
<comment type="function">
    <text evidence="2 7">Hydrolysis of 6-phosphogluconolactone to 6-phosphogluconate.</text>
</comment>
<keyword evidence="10" id="KW-1185">Reference proteome</keyword>
<name>A0A1I0KXL7_9ACTN</name>
<evidence type="ECO:0000256" key="2">
    <source>
        <dbReference type="ARBA" id="ARBA00002681"/>
    </source>
</evidence>
<dbReference type="GO" id="GO:0017057">
    <property type="term" value="F:6-phosphogluconolactonase activity"/>
    <property type="evidence" value="ECO:0007669"/>
    <property type="project" value="UniProtKB-UniRule"/>
</dbReference>
<dbReference type="STRING" id="568860.SAMN05421811_11056"/>
<evidence type="ECO:0000256" key="3">
    <source>
        <dbReference type="ARBA" id="ARBA00004961"/>
    </source>
</evidence>
<evidence type="ECO:0000256" key="4">
    <source>
        <dbReference type="ARBA" id="ARBA00010662"/>
    </source>
</evidence>
<evidence type="ECO:0000256" key="7">
    <source>
        <dbReference type="RuleBase" id="RU365095"/>
    </source>
</evidence>
<dbReference type="EC" id="3.1.1.31" evidence="5 7"/>
<dbReference type="InterPro" id="IPR037171">
    <property type="entry name" value="NagB/RpiA_transferase-like"/>
</dbReference>
<feature type="domain" description="Glucosamine/galactosamine-6-phosphate isomerase" evidence="8">
    <location>
        <begin position="23"/>
        <end position="247"/>
    </location>
</feature>
<dbReference type="AlphaFoldDB" id="A0A1I0KXL7"/>
<dbReference type="InterPro" id="IPR039104">
    <property type="entry name" value="6PGL"/>
</dbReference>
<dbReference type="EMBL" id="FOHX01000010">
    <property type="protein sequence ID" value="SEU30239.1"/>
    <property type="molecule type" value="Genomic_DNA"/>
</dbReference>
<evidence type="ECO:0000256" key="5">
    <source>
        <dbReference type="ARBA" id="ARBA00013198"/>
    </source>
</evidence>
<proteinExistence type="inferred from homology"/>
<dbReference type="PANTHER" id="PTHR11054">
    <property type="entry name" value="6-PHOSPHOGLUCONOLACTONASE"/>
    <property type="match status" value="1"/>
</dbReference>
<keyword evidence="7" id="KW-0378">Hydrolase</keyword>
<dbReference type="GO" id="GO:0005975">
    <property type="term" value="P:carbohydrate metabolic process"/>
    <property type="evidence" value="ECO:0007669"/>
    <property type="project" value="UniProtKB-UniRule"/>
</dbReference>
<comment type="similarity">
    <text evidence="4 7">Belongs to the glucosamine/galactosamine-6-phosphate isomerase family. 6-phosphogluconolactonase subfamily.</text>
</comment>
<dbReference type="Gene3D" id="3.40.50.1360">
    <property type="match status" value="1"/>
</dbReference>
<dbReference type="UniPathway" id="UPA00115">
    <property type="reaction ID" value="UER00409"/>
</dbReference>
<dbReference type="Proteomes" id="UP000199361">
    <property type="component" value="Unassembled WGS sequence"/>
</dbReference>
<dbReference type="Pfam" id="PF01182">
    <property type="entry name" value="Glucosamine_iso"/>
    <property type="match status" value="1"/>
</dbReference>
<gene>
    <name evidence="7" type="primary">pgl</name>
    <name evidence="9" type="ORF">SAMN05421811_11056</name>
</gene>
<evidence type="ECO:0000313" key="10">
    <source>
        <dbReference type="Proteomes" id="UP000199361"/>
    </source>
</evidence>
<evidence type="ECO:0000256" key="6">
    <source>
        <dbReference type="ARBA" id="ARBA00020337"/>
    </source>
</evidence>
<dbReference type="PANTHER" id="PTHR11054:SF0">
    <property type="entry name" value="6-PHOSPHOGLUCONOLACTONASE"/>
    <property type="match status" value="1"/>
</dbReference>
<dbReference type="SUPFAM" id="SSF100950">
    <property type="entry name" value="NagB/RpiA/CoA transferase-like"/>
    <property type="match status" value="1"/>
</dbReference>
<comment type="catalytic activity">
    <reaction evidence="1 7">
        <text>6-phospho-D-glucono-1,5-lactone + H2O = 6-phospho-D-gluconate + H(+)</text>
        <dbReference type="Rhea" id="RHEA:12556"/>
        <dbReference type="ChEBI" id="CHEBI:15377"/>
        <dbReference type="ChEBI" id="CHEBI:15378"/>
        <dbReference type="ChEBI" id="CHEBI:57955"/>
        <dbReference type="ChEBI" id="CHEBI:58759"/>
        <dbReference type="EC" id="3.1.1.31"/>
    </reaction>
</comment>
<evidence type="ECO:0000313" key="9">
    <source>
        <dbReference type="EMBL" id="SEU30239.1"/>
    </source>
</evidence>
<dbReference type="NCBIfam" id="TIGR01198">
    <property type="entry name" value="pgl"/>
    <property type="match status" value="1"/>
</dbReference>
<dbReference type="CDD" id="cd01400">
    <property type="entry name" value="6PGL"/>
    <property type="match status" value="1"/>
</dbReference>